<dbReference type="InterPro" id="IPR029028">
    <property type="entry name" value="Alpha/beta_knot_MTases"/>
</dbReference>
<dbReference type="InterPro" id="IPR029026">
    <property type="entry name" value="tRNA_m1G_MTases_N"/>
</dbReference>
<dbReference type="GO" id="GO:0003723">
    <property type="term" value="F:RNA binding"/>
    <property type="evidence" value="ECO:0007669"/>
    <property type="project" value="InterPro"/>
</dbReference>
<evidence type="ECO:0000259" key="4">
    <source>
        <dbReference type="Pfam" id="PF00588"/>
    </source>
</evidence>
<keyword evidence="2 6" id="KW-0489">Methyltransferase</keyword>
<dbReference type="RefSeq" id="WP_115269012.1">
    <property type="nucleotide sequence ID" value="NZ_CASFEE010000001.1"/>
</dbReference>
<dbReference type="EC" id="2.1.1.185" evidence="6"/>
<evidence type="ECO:0000256" key="2">
    <source>
        <dbReference type="ARBA" id="ARBA00022603"/>
    </source>
</evidence>
<dbReference type="PANTHER" id="PTHR43191">
    <property type="entry name" value="RRNA METHYLTRANSFERASE 3"/>
    <property type="match status" value="1"/>
</dbReference>
<dbReference type="AlphaFoldDB" id="A0A377GWB7"/>
<dbReference type="SUPFAM" id="SSF75217">
    <property type="entry name" value="alpha/beta knot"/>
    <property type="match status" value="1"/>
</dbReference>
<evidence type="ECO:0000256" key="3">
    <source>
        <dbReference type="ARBA" id="ARBA00022679"/>
    </source>
</evidence>
<dbReference type="InterPro" id="IPR051259">
    <property type="entry name" value="rRNA_Methyltransferase"/>
</dbReference>
<evidence type="ECO:0000313" key="6">
    <source>
        <dbReference type="EMBL" id="STO31052.1"/>
    </source>
</evidence>
<dbReference type="GO" id="GO:0008173">
    <property type="term" value="F:RNA methyltransferase activity"/>
    <property type="evidence" value="ECO:0007669"/>
    <property type="project" value="InterPro"/>
</dbReference>
<dbReference type="PANTHER" id="PTHR43191:SF2">
    <property type="entry name" value="RRNA METHYLTRANSFERASE 3, MITOCHONDRIAL"/>
    <property type="match status" value="1"/>
</dbReference>
<keyword evidence="7" id="KW-1185">Reference proteome</keyword>
<keyword evidence="3 6" id="KW-0808">Transferase</keyword>
<evidence type="ECO:0000313" key="7">
    <source>
        <dbReference type="Proteomes" id="UP000255328"/>
    </source>
</evidence>
<dbReference type="GO" id="GO:0006396">
    <property type="term" value="P:RNA processing"/>
    <property type="evidence" value="ECO:0007669"/>
    <property type="project" value="InterPro"/>
</dbReference>
<dbReference type="InterPro" id="IPR053888">
    <property type="entry name" value="MRM3-like_sub_bind"/>
</dbReference>
<dbReference type="CDD" id="cd18095">
    <property type="entry name" value="SpoU-like_rRNA-MTase"/>
    <property type="match status" value="1"/>
</dbReference>
<evidence type="ECO:0000259" key="5">
    <source>
        <dbReference type="Pfam" id="PF22435"/>
    </source>
</evidence>
<name>A0A377GWB7_9FUSO</name>
<reference evidence="6 7" key="1">
    <citation type="submission" date="2018-06" db="EMBL/GenBank/DDBJ databases">
        <authorList>
            <consortium name="Pathogen Informatics"/>
            <person name="Doyle S."/>
        </authorList>
    </citation>
    <scope>NUCLEOTIDE SEQUENCE [LARGE SCALE GENOMIC DNA]</scope>
    <source>
        <strain evidence="6 7">NCTC10723</strain>
    </source>
</reference>
<feature type="domain" description="tRNA/rRNA methyltransferase SpoU type" evidence="4">
    <location>
        <begin position="108"/>
        <end position="247"/>
    </location>
</feature>
<dbReference type="GO" id="GO:0032259">
    <property type="term" value="P:methylation"/>
    <property type="evidence" value="ECO:0007669"/>
    <property type="project" value="UniProtKB-KW"/>
</dbReference>
<dbReference type="SUPFAM" id="SSF55315">
    <property type="entry name" value="L30e-like"/>
    <property type="match status" value="1"/>
</dbReference>
<accession>A0A377GWB7</accession>
<gene>
    <name evidence="6" type="primary">rlmB</name>
    <name evidence="6" type="ORF">NCTC10723_00492</name>
</gene>
<dbReference type="Gene3D" id="3.40.1280.10">
    <property type="match status" value="1"/>
</dbReference>
<dbReference type="Proteomes" id="UP000255328">
    <property type="component" value="Unassembled WGS sequence"/>
</dbReference>
<dbReference type="OrthoDB" id="9785673at2"/>
<protein>
    <submittedName>
        <fullName evidence="6">23S rRNA (Guanosine-2'-O-)-methyltransferase RlmB</fullName>
        <ecNumber evidence="6">2.1.1.185</ecNumber>
    </submittedName>
</protein>
<sequence length="263" mass="29965">MEIINSLDNNTLKKIKKLKQKKYREEEKKFLAEGKKFLDFNYPTELIILKEGCENIEDISTKLINFDCRKLVVNEKLFKELSSQENSQGVIIVYPYCNSDITNLQNNIIILDRIQDPGNLGTIIRVADASGFKDIILTKGSVDCYNEKCVRSSMGSIFNMNIIYMEEETLLRYLKENNYKLHVTALESNSIEYTKMKLDNKNAIIFGSEGNGVSKTFLKSANEIIIIPIYGSAESLNVAIASGIILYKIKELSLNKELKYGQI</sequence>
<dbReference type="Pfam" id="PF22435">
    <property type="entry name" value="MRM3-like_sub_bind"/>
    <property type="match status" value="1"/>
</dbReference>
<proteinExistence type="inferred from homology"/>
<dbReference type="EMBL" id="UGGU01000003">
    <property type="protein sequence ID" value="STO31052.1"/>
    <property type="molecule type" value="Genomic_DNA"/>
</dbReference>
<comment type="similarity">
    <text evidence="1">Belongs to the class IV-like SAM-binding methyltransferase superfamily. RNA methyltransferase TrmH family.</text>
</comment>
<organism evidence="6 7">
    <name type="scientific">Fusobacterium necrogenes</name>
    <dbReference type="NCBI Taxonomy" id="858"/>
    <lineage>
        <taxon>Bacteria</taxon>
        <taxon>Fusobacteriati</taxon>
        <taxon>Fusobacteriota</taxon>
        <taxon>Fusobacteriia</taxon>
        <taxon>Fusobacteriales</taxon>
        <taxon>Fusobacteriaceae</taxon>
        <taxon>Fusobacterium</taxon>
    </lineage>
</organism>
<dbReference type="InterPro" id="IPR029064">
    <property type="entry name" value="Ribosomal_eL30-like_sf"/>
</dbReference>
<dbReference type="InterPro" id="IPR001537">
    <property type="entry name" value="SpoU_MeTrfase"/>
</dbReference>
<dbReference type="Gene3D" id="3.30.1330.30">
    <property type="match status" value="1"/>
</dbReference>
<evidence type="ECO:0000256" key="1">
    <source>
        <dbReference type="ARBA" id="ARBA00007228"/>
    </source>
</evidence>
<feature type="domain" description="MRM3-like substrate binding" evidence="5">
    <location>
        <begin position="9"/>
        <end position="91"/>
    </location>
</feature>
<dbReference type="Pfam" id="PF00588">
    <property type="entry name" value="SpoU_methylase"/>
    <property type="match status" value="1"/>
</dbReference>